<dbReference type="InterPro" id="IPR013087">
    <property type="entry name" value="Znf_C2H2_type"/>
</dbReference>
<dbReference type="GO" id="GO:0008270">
    <property type="term" value="F:zinc ion binding"/>
    <property type="evidence" value="ECO:0007669"/>
    <property type="project" value="UniProtKB-KW"/>
</dbReference>
<protein>
    <submittedName>
        <fullName evidence="10">Zinc finger protein 26</fullName>
    </submittedName>
</protein>
<dbReference type="AlphaFoldDB" id="A0A226DL50"/>
<dbReference type="Proteomes" id="UP000198287">
    <property type="component" value="Unassembled WGS sequence"/>
</dbReference>
<evidence type="ECO:0000256" key="8">
    <source>
        <dbReference type="PROSITE-ProRule" id="PRU00042"/>
    </source>
</evidence>
<evidence type="ECO:0000256" key="6">
    <source>
        <dbReference type="ARBA" id="ARBA00023163"/>
    </source>
</evidence>
<dbReference type="GO" id="GO:0005654">
    <property type="term" value="C:nucleoplasm"/>
    <property type="evidence" value="ECO:0007669"/>
    <property type="project" value="TreeGrafter"/>
</dbReference>
<keyword evidence="5" id="KW-0805">Transcription regulation</keyword>
<feature type="domain" description="C2H2-type" evidence="9">
    <location>
        <begin position="157"/>
        <end position="184"/>
    </location>
</feature>
<comment type="caution">
    <text evidence="10">The sequence shown here is derived from an EMBL/GenBank/DDBJ whole genome shotgun (WGS) entry which is preliminary data.</text>
</comment>
<dbReference type="PROSITE" id="PS00028">
    <property type="entry name" value="ZINC_FINGER_C2H2_1"/>
    <property type="match status" value="5"/>
</dbReference>
<dbReference type="Gene3D" id="3.30.160.60">
    <property type="entry name" value="Classic Zinc Finger"/>
    <property type="match status" value="7"/>
</dbReference>
<gene>
    <name evidence="10" type="ORF">Fcan01_20159</name>
</gene>
<dbReference type="PANTHER" id="PTHR24399">
    <property type="entry name" value="ZINC FINGER AND BTB DOMAIN-CONTAINING"/>
    <property type="match status" value="1"/>
</dbReference>
<evidence type="ECO:0000256" key="2">
    <source>
        <dbReference type="ARBA" id="ARBA00022723"/>
    </source>
</evidence>
<comment type="subcellular location">
    <subcellularLocation>
        <location evidence="1">Nucleus</location>
    </subcellularLocation>
</comment>
<feature type="domain" description="C2H2-type" evidence="9">
    <location>
        <begin position="245"/>
        <end position="273"/>
    </location>
</feature>
<evidence type="ECO:0000259" key="9">
    <source>
        <dbReference type="PROSITE" id="PS50157"/>
    </source>
</evidence>
<feature type="domain" description="C2H2-type" evidence="9">
    <location>
        <begin position="66"/>
        <end position="94"/>
    </location>
</feature>
<dbReference type="GO" id="GO:0001227">
    <property type="term" value="F:DNA-binding transcription repressor activity, RNA polymerase II-specific"/>
    <property type="evidence" value="ECO:0007669"/>
    <property type="project" value="TreeGrafter"/>
</dbReference>
<dbReference type="PROSITE" id="PS50157">
    <property type="entry name" value="ZINC_FINGER_C2H2_2"/>
    <property type="match status" value="8"/>
</dbReference>
<dbReference type="EMBL" id="LNIX01000018">
    <property type="protein sequence ID" value="OXA45341.1"/>
    <property type="molecule type" value="Genomic_DNA"/>
</dbReference>
<keyword evidence="7" id="KW-0539">Nucleus</keyword>
<dbReference type="OMA" id="HHISTHT"/>
<dbReference type="InterPro" id="IPR036236">
    <property type="entry name" value="Znf_C2H2_sf"/>
</dbReference>
<evidence type="ECO:0000256" key="4">
    <source>
        <dbReference type="ARBA" id="ARBA00022833"/>
    </source>
</evidence>
<feature type="domain" description="C2H2-type" evidence="9">
    <location>
        <begin position="276"/>
        <end position="303"/>
    </location>
</feature>
<evidence type="ECO:0000256" key="7">
    <source>
        <dbReference type="ARBA" id="ARBA00023242"/>
    </source>
</evidence>
<keyword evidence="4" id="KW-0862">Zinc</keyword>
<evidence type="ECO:0000313" key="11">
    <source>
        <dbReference type="Proteomes" id="UP000198287"/>
    </source>
</evidence>
<name>A0A226DL50_FOLCA</name>
<dbReference type="SMART" id="SM00355">
    <property type="entry name" value="ZnF_C2H2"/>
    <property type="match status" value="9"/>
</dbReference>
<dbReference type="STRING" id="158441.A0A226DL50"/>
<keyword evidence="3" id="KW-0677">Repeat</keyword>
<reference evidence="10 11" key="1">
    <citation type="submission" date="2015-12" db="EMBL/GenBank/DDBJ databases">
        <title>The genome of Folsomia candida.</title>
        <authorList>
            <person name="Faddeeva A."/>
            <person name="Derks M.F."/>
            <person name="Anvar Y."/>
            <person name="Smit S."/>
            <person name="Van Straalen N."/>
            <person name="Roelofs D."/>
        </authorList>
    </citation>
    <scope>NUCLEOTIDE SEQUENCE [LARGE SCALE GENOMIC DNA]</scope>
    <source>
        <strain evidence="10 11">VU population</strain>
        <tissue evidence="10">Whole body</tissue>
    </source>
</reference>
<evidence type="ECO:0000256" key="3">
    <source>
        <dbReference type="ARBA" id="ARBA00022737"/>
    </source>
</evidence>
<dbReference type="OrthoDB" id="6077919at2759"/>
<accession>A0A226DL50</accession>
<feature type="domain" description="C2H2-type" evidence="9">
    <location>
        <begin position="304"/>
        <end position="331"/>
    </location>
</feature>
<dbReference type="PANTHER" id="PTHR24399:SF23">
    <property type="entry name" value="C2H2-TYPE DOMAIN-CONTAINING PROTEIN"/>
    <property type="match status" value="1"/>
</dbReference>
<keyword evidence="11" id="KW-1185">Reference proteome</keyword>
<feature type="domain" description="C2H2-type" evidence="9">
    <location>
        <begin position="37"/>
        <end position="65"/>
    </location>
</feature>
<evidence type="ECO:0000256" key="1">
    <source>
        <dbReference type="ARBA" id="ARBA00004123"/>
    </source>
</evidence>
<keyword evidence="6" id="KW-0804">Transcription</keyword>
<dbReference type="Pfam" id="PF00096">
    <property type="entry name" value="zf-C2H2"/>
    <property type="match status" value="3"/>
</dbReference>
<feature type="domain" description="C2H2-type" evidence="9">
    <location>
        <begin position="129"/>
        <end position="156"/>
    </location>
</feature>
<keyword evidence="8" id="KW-0863">Zinc-finger</keyword>
<proteinExistence type="predicted"/>
<evidence type="ECO:0000256" key="5">
    <source>
        <dbReference type="ARBA" id="ARBA00023015"/>
    </source>
</evidence>
<feature type="domain" description="C2H2-type" evidence="9">
    <location>
        <begin position="9"/>
        <end position="36"/>
    </location>
</feature>
<dbReference type="GO" id="GO:0000978">
    <property type="term" value="F:RNA polymerase II cis-regulatory region sequence-specific DNA binding"/>
    <property type="evidence" value="ECO:0007669"/>
    <property type="project" value="TreeGrafter"/>
</dbReference>
<organism evidence="10 11">
    <name type="scientific">Folsomia candida</name>
    <name type="common">Springtail</name>
    <dbReference type="NCBI Taxonomy" id="158441"/>
    <lineage>
        <taxon>Eukaryota</taxon>
        <taxon>Metazoa</taxon>
        <taxon>Ecdysozoa</taxon>
        <taxon>Arthropoda</taxon>
        <taxon>Hexapoda</taxon>
        <taxon>Collembola</taxon>
        <taxon>Entomobryomorpha</taxon>
        <taxon>Isotomoidea</taxon>
        <taxon>Isotomidae</taxon>
        <taxon>Proisotominae</taxon>
        <taxon>Folsomia</taxon>
    </lineage>
</organism>
<sequence length="331" mass="38245">MASSQENKWKCIHCSSTFKYEGQLDRHLVTHDPNTKVKCKICGKISKNPATLSAHVSYMHTNRIQPACNICDKPFSNLAHLRRHIDTVHSKKERPRSHCEFPGCEKTYLDKDAMSKHVKTEHAENAARFPCSLCGKEFKSRGDLGHHISTHTTEKPFKCTTCWRSFALRKGLKTHENCQLSQRQVPTAKIMNFGPARVQVHSSGTATWLRFATERHSREHLRTTFIIRGSLQRHIRIVHGNQRNYRCSFCDKSFASASGLKRHVEARHTDKKVKIYACDNCEYKSHSKGNLAQHARRHNVSNRMDCYFCGERFVYFQALARHCSRIHTLEK</sequence>
<dbReference type="Pfam" id="PF13894">
    <property type="entry name" value="zf-C2H2_4"/>
    <property type="match status" value="1"/>
</dbReference>
<keyword evidence="2" id="KW-0479">Metal-binding</keyword>
<dbReference type="SUPFAM" id="SSF57667">
    <property type="entry name" value="beta-beta-alpha zinc fingers"/>
    <property type="match status" value="5"/>
</dbReference>
<evidence type="ECO:0000313" key="10">
    <source>
        <dbReference type="EMBL" id="OXA45341.1"/>
    </source>
</evidence>